<feature type="transmembrane region" description="Helical" evidence="1">
    <location>
        <begin position="6"/>
        <end position="27"/>
    </location>
</feature>
<dbReference type="InterPro" id="IPR012340">
    <property type="entry name" value="NA-bd_OB-fold"/>
</dbReference>
<gene>
    <name evidence="3" type="ORF">DSCO28_72790</name>
</gene>
<dbReference type="RefSeq" id="WP_155326299.1">
    <property type="nucleotide sequence ID" value="NZ_AP021877.1"/>
</dbReference>
<reference evidence="3 4" key="1">
    <citation type="submission" date="2019-11" db="EMBL/GenBank/DDBJ databases">
        <title>Comparative genomics of hydrocarbon-degrading Desulfosarcina strains.</title>
        <authorList>
            <person name="Watanabe M."/>
            <person name="Kojima H."/>
            <person name="Fukui M."/>
        </authorList>
    </citation>
    <scope>NUCLEOTIDE SEQUENCE [LARGE SCALE GENOMIC DNA]</scope>
    <source>
        <strain evidence="3 4">28bB2T</strain>
        <plasmid evidence="4">do28_1 dna</plasmid>
    </source>
</reference>
<dbReference type="SUPFAM" id="SSF141322">
    <property type="entry name" value="NfeD domain-like"/>
    <property type="match status" value="1"/>
</dbReference>
<dbReference type="Proteomes" id="UP000425960">
    <property type="component" value="Plasmid Do28_1"/>
</dbReference>
<feature type="domain" description="NfeD-like C-terminal" evidence="2">
    <location>
        <begin position="42"/>
        <end position="95"/>
    </location>
</feature>
<dbReference type="AlphaFoldDB" id="A0A5K8A2D3"/>
<dbReference type="EMBL" id="AP021877">
    <property type="protein sequence ID" value="BBO86713.1"/>
    <property type="molecule type" value="Genomic_DNA"/>
</dbReference>
<keyword evidence="1" id="KW-1133">Transmembrane helix</keyword>
<geneLocation type="plasmid" evidence="4">
    <name>do28_1 dna</name>
</geneLocation>
<keyword evidence="1" id="KW-0812">Transmembrane</keyword>
<evidence type="ECO:0000256" key="1">
    <source>
        <dbReference type="SAM" id="Phobius"/>
    </source>
</evidence>
<dbReference type="Pfam" id="PF01957">
    <property type="entry name" value="NfeD"/>
    <property type="match status" value="1"/>
</dbReference>
<sequence length="115" mass="12779">MKEILITLLVCVVIYEIVEHIILPLFWTIRYRGRKSAYGPPGMIGKRCVVKQWSGTQGKVWVGGELWNATGNSSLMPDDEGLIQGIDNLSLLVVPLGETIDAPKENLAEERSTKL</sequence>
<keyword evidence="1" id="KW-0472">Membrane</keyword>
<evidence type="ECO:0000259" key="2">
    <source>
        <dbReference type="Pfam" id="PF01957"/>
    </source>
</evidence>
<name>A0A5K8A2D3_9BACT</name>
<proteinExistence type="predicted"/>
<dbReference type="Gene3D" id="2.40.50.140">
    <property type="entry name" value="Nucleic acid-binding proteins"/>
    <property type="match status" value="1"/>
</dbReference>
<dbReference type="InterPro" id="IPR002810">
    <property type="entry name" value="NfeD-like_C"/>
</dbReference>
<organism evidence="3 4">
    <name type="scientific">Desulfosarcina ovata subsp. sediminis</name>
    <dbReference type="NCBI Taxonomy" id="885957"/>
    <lineage>
        <taxon>Bacteria</taxon>
        <taxon>Pseudomonadati</taxon>
        <taxon>Thermodesulfobacteriota</taxon>
        <taxon>Desulfobacteria</taxon>
        <taxon>Desulfobacterales</taxon>
        <taxon>Desulfosarcinaceae</taxon>
        <taxon>Desulfosarcina</taxon>
    </lineage>
</organism>
<keyword evidence="3" id="KW-0614">Plasmid</keyword>
<evidence type="ECO:0000313" key="4">
    <source>
        <dbReference type="Proteomes" id="UP000425960"/>
    </source>
</evidence>
<accession>A0A5K8A2D3</accession>
<dbReference type="KEGG" id="dov:DSCO28_72790"/>
<evidence type="ECO:0000313" key="3">
    <source>
        <dbReference type="EMBL" id="BBO86713.1"/>
    </source>
</evidence>
<protein>
    <recommendedName>
        <fullName evidence="2">NfeD-like C-terminal domain-containing protein</fullName>
    </recommendedName>
</protein>